<evidence type="ECO:0000256" key="1">
    <source>
        <dbReference type="SAM" id="Coils"/>
    </source>
</evidence>
<protein>
    <recommendedName>
        <fullName evidence="5">39S ribosomal protein L52, mitochondrial</fullName>
    </recommendedName>
</protein>
<dbReference type="EMBL" id="JAVFWL010000002">
    <property type="protein sequence ID" value="KAK6737312.1"/>
    <property type="molecule type" value="Genomic_DNA"/>
</dbReference>
<gene>
    <name evidence="3" type="primary">Necator_chrII.g7587</name>
    <name evidence="3" type="ORF">RB195_019793</name>
</gene>
<proteinExistence type="predicted"/>
<keyword evidence="4" id="KW-1185">Reference proteome</keyword>
<reference evidence="3 4" key="1">
    <citation type="submission" date="2023-08" db="EMBL/GenBank/DDBJ databases">
        <title>A Necator americanus chromosomal reference genome.</title>
        <authorList>
            <person name="Ilik V."/>
            <person name="Petrzelkova K.J."/>
            <person name="Pardy F."/>
            <person name="Fuh T."/>
            <person name="Niatou-Singa F.S."/>
            <person name="Gouil Q."/>
            <person name="Baker L."/>
            <person name="Ritchie M.E."/>
            <person name="Jex A.R."/>
            <person name="Gazzola D."/>
            <person name="Li H."/>
            <person name="Toshio Fujiwara R."/>
            <person name="Zhan B."/>
            <person name="Aroian R.V."/>
            <person name="Pafco B."/>
            <person name="Schwarz E.M."/>
        </authorList>
    </citation>
    <scope>NUCLEOTIDE SEQUENCE [LARGE SCALE GENOMIC DNA]</scope>
    <source>
        <strain evidence="3 4">Aroian</strain>
        <tissue evidence="3">Whole animal</tissue>
    </source>
</reference>
<comment type="caution">
    <text evidence="3">The sequence shown here is derived from an EMBL/GenBank/DDBJ whole genome shotgun (WGS) entry which is preliminary data.</text>
</comment>
<feature type="coiled-coil region" evidence="1">
    <location>
        <begin position="56"/>
        <end position="90"/>
    </location>
</feature>
<sequence>MTAISSRPIPKHVSKFRLINNVAAVSSGFPTKTFVTQVRYDKEGRRIANIMASEPRVLLQLKREELKEREKQIMEKLERLKEIRNAVKRKLCEENSKGSGEGHNFTQGMDASVEKC</sequence>
<feature type="region of interest" description="Disordered" evidence="2">
    <location>
        <begin position="94"/>
        <end position="116"/>
    </location>
</feature>
<accession>A0ABR1CFT5</accession>
<evidence type="ECO:0000313" key="4">
    <source>
        <dbReference type="Proteomes" id="UP001303046"/>
    </source>
</evidence>
<evidence type="ECO:0000256" key="2">
    <source>
        <dbReference type="SAM" id="MobiDB-lite"/>
    </source>
</evidence>
<evidence type="ECO:0000313" key="3">
    <source>
        <dbReference type="EMBL" id="KAK6737312.1"/>
    </source>
</evidence>
<dbReference type="Proteomes" id="UP001303046">
    <property type="component" value="Unassembled WGS sequence"/>
</dbReference>
<keyword evidence="1" id="KW-0175">Coiled coil</keyword>
<evidence type="ECO:0008006" key="5">
    <source>
        <dbReference type="Google" id="ProtNLM"/>
    </source>
</evidence>
<organism evidence="3 4">
    <name type="scientific">Necator americanus</name>
    <name type="common">Human hookworm</name>
    <dbReference type="NCBI Taxonomy" id="51031"/>
    <lineage>
        <taxon>Eukaryota</taxon>
        <taxon>Metazoa</taxon>
        <taxon>Ecdysozoa</taxon>
        <taxon>Nematoda</taxon>
        <taxon>Chromadorea</taxon>
        <taxon>Rhabditida</taxon>
        <taxon>Rhabditina</taxon>
        <taxon>Rhabditomorpha</taxon>
        <taxon>Strongyloidea</taxon>
        <taxon>Ancylostomatidae</taxon>
        <taxon>Bunostominae</taxon>
        <taxon>Necator</taxon>
    </lineage>
</organism>
<name>A0ABR1CFT5_NECAM</name>